<feature type="transmembrane region" description="Helical" evidence="4">
    <location>
        <begin position="95"/>
        <end position="114"/>
    </location>
</feature>
<sequence>MILKKYKIIQPEIIICLVIVLSTFAIYWQVKDYDFVSFDDKLYIIENSYVKNGLTPESIFWAFSFEDKDKTYWIPLTWLSYMLDYELYGLNPGKYHLTNLFIHIINSLLLFYVFRKMTGEIWKSAFIAAIFAVHPLNVESVAWIAQRKNVLSTFFWMLTTLFYINYAEKPSVLKYISVFFCMLAGLMAKPMLVTLPCVFVLLDYWPLKRLVIFKKVENREYSSKNNFPKQLFYYLILEKIPLLMLSFASVSIFWSSLEYYDNIISKDAIPVKLRLANAAVSYLSYIKKMIWPSNLSVFYTYPDYIPSWKALSAFFILLIITFAAFYRIKKNPYLITGWLWYMGTLFSVSGITQNGLWPEMADRWAYVPLVGIYIIIAWECPRVLKNYAFRKKILYTGSCIILAAFMVCTYFQAKHWTNTFTLFKNAVNIDPDNWVAHNSLGVFLAEHGKIDDAILHFSRSLQINPSYAFTYNNLGTALAEKGRFDKASEQFLMALKLDPDYTEPYYNLGLIYTEKGDTEQAVKYFFKVLNIDPEHKKTYNKLMLLIKKMSASDKLKYYSRLLNIMPDSYEINNYTGVLLAQQGKADKAVKYFIKALNLKPGYEQAHINLGNTFARLKDLNKAVIHFSKALQINPGNGTTYYRLGTSYAQKGDIETAVKYFKQALQINPDNAHINNDMGRAFMILGKNEDAAEYFKRALEIKPDFIKAAENLDRISSISESK</sequence>
<dbReference type="PROSITE" id="PS50293">
    <property type="entry name" value="TPR_REGION"/>
    <property type="match status" value="5"/>
</dbReference>
<reference evidence="5" key="1">
    <citation type="journal article" date="2021" name="Microb. Physiol.">
        <title>Proteogenomic Insights into the Physiology of Marine, Sulfate-Reducing, Filamentous Desulfonema limicola and Desulfonema magnum.</title>
        <authorList>
            <person name="Schnaars V."/>
            <person name="Wohlbrand L."/>
            <person name="Scheve S."/>
            <person name="Hinrichs C."/>
            <person name="Reinhardt R."/>
            <person name="Rabus R."/>
        </authorList>
    </citation>
    <scope>NUCLEOTIDE SEQUENCE</scope>
    <source>
        <strain evidence="5">5ac10</strain>
    </source>
</reference>
<dbReference type="Proteomes" id="UP000663720">
    <property type="component" value="Chromosome"/>
</dbReference>
<dbReference type="InterPro" id="IPR011990">
    <property type="entry name" value="TPR-like_helical_dom_sf"/>
</dbReference>
<feature type="transmembrane region" description="Helical" evidence="4">
    <location>
        <begin position="306"/>
        <end position="326"/>
    </location>
</feature>
<dbReference type="SMART" id="SM00028">
    <property type="entry name" value="TPR"/>
    <property type="match status" value="7"/>
</dbReference>
<keyword evidence="1" id="KW-0677">Repeat</keyword>
<dbReference type="PROSITE" id="PS50005">
    <property type="entry name" value="TPR"/>
    <property type="match status" value="7"/>
</dbReference>
<dbReference type="SUPFAM" id="SSF48452">
    <property type="entry name" value="TPR-like"/>
    <property type="match status" value="2"/>
</dbReference>
<dbReference type="Pfam" id="PF13181">
    <property type="entry name" value="TPR_8"/>
    <property type="match status" value="2"/>
</dbReference>
<dbReference type="PANTHER" id="PTHR44227">
    <property type="match status" value="1"/>
</dbReference>
<dbReference type="Pfam" id="PF00515">
    <property type="entry name" value="TPR_1"/>
    <property type="match status" value="2"/>
</dbReference>
<feature type="repeat" description="TPR" evidence="3">
    <location>
        <begin position="569"/>
        <end position="602"/>
    </location>
</feature>
<dbReference type="RefSeq" id="WP_207687893.1">
    <property type="nucleotide sequence ID" value="NZ_CP061799.1"/>
</dbReference>
<feature type="transmembrane region" description="Helical" evidence="4">
    <location>
        <begin position="178"/>
        <end position="202"/>
    </location>
</feature>
<organism evidence="5 6">
    <name type="scientific">Desulfonema limicola</name>
    <dbReference type="NCBI Taxonomy" id="45656"/>
    <lineage>
        <taxon>Bacteria</taxon>
        <taxon>Pseudomonadati</taxon>
        <taxon>Thermodesulfobacteriota</taxon>
        <taxon>Desulfobacteria</taxon>
        <taxon>Desulfobacterales</taxon>
        <taxon>Desulfococcaceae</taxon>
        <taxon>Desulfonema</taxon>
    </lineage>
</organism>
<feature type="transmembrane region" description="Helical" evidence="4">
    <location>
        <begin position="150"/>
        <end position="166"/>
    </location>
</feature>
<keyword evidence="6" id="KW-1185">Reference proteome</keyword>
<feature type="repeat" description="TPR" evidence="3">
    <location>
        <begin position="637"/>
        <end position="670"/>
    </location>
</feature>
<dbReference type="AlphaFoldDB" id="A0A975GIG2"/>
<keyword evidence="4" id="KW-1133">Transmembrane helix</keyword>
<feature type="repeat" description="TPR" evidence="3">
    <location>
        <begin position="671"/>
        <end position="704"/>
    </location>
</feature>
<feature type="transmembrane region" description="Helical" evidence="4">
    <location>
        <begin position="363"/>
        <end position="381"/>
    </location>
</feature>
<name>A0A975GIG2_9BACT</name>
<feature type="transmembrane region" description="Helical" evidence="4">
    <location>
        <begin position="12"/>
        <end position="30"/>
    </location>
</feature>
<evidence type="ECO:0000256" key="2">
    <source>
        <dbReference type="ARBA" id="ARBA00022803"/>
    </source>
</evidence>
<proteinExistence type="predicted"/>
<feature type="repeat" description="TPR" evidence="3">
    <location>
        <begin position="468"/>
        <end position="501"/>
    </location>
</feature>
<evidence type="ECO:0000256" key="3">
    <source>
        <dbReference type="PROSITE-ProRule" id="PRU00339"/>
    </source>
</evidence>
<feature type="repeat" description="TPR" evidence="3">
    <location>
        <begin position="502"/>
        <end position="535"/>
    </location>
</feature>
<feature type="transmembrane region" description="Helical" evidence="4">
    <location>
        <begin position="338"/>
        <end position="357"/>
    </location>
</feature>
<dbReference type="PANTHER" id="PTHR44227:SF3">
    <property type="entry name" value="PROTEIN O-MANNOSYL-TRANSFERASE TMTC4"/>
    <property type="match status" value="1"/>
</dbReference>
<feature type="repeat" description="TPR" evidence="3">
    <location>
        <begin position="434"/>
        <end position="467"/>
    </location>
</feature>
<evidence type="ECO:0000256" key="1">
    <source>
        <dbReference type="ARBA" id="ARBA00022737"/>
    </source>
</evidence>
<feature type="repeat" description="TPR" evidence="3">
    <location>
        <begin position="603"/>
        <end position="636"/>
    </location>
</feature>
<dbReference type="KEGG" id="dli:dnl_42700"/>
<evidence type="ECO:0000313" key="5">
    <source>
        <dbReference type="EMBL" id="QTA81913.1"/>
    </source>
</evidence>
<keyword evidence="4" id="KW-0812">Transmembrane</keyword>
<dbReference type="InterPro" id="IPR052346">
    <property type="entry name" value="O-mannosyl-transferase_TMTC"/>
</dbReference>
<keyword evidence="4" id="KW-0472">Membrane</keyword>
<feature type="transmembrane region" description="Helical" evidence="4">
    <location>
        <begin position="393"/>
        <end position="413"/>
    </location>
</feature>
<keyword evidence="2 3" id="KW-0802">TPR repeat</keyword>
<protein>
    <submittedName>
        <fullName evidence="5">Tetratricopeptide repeat-containing protein</fullName>
    </submittedName>
</protein>
<evidence type="ECO:0000313" key="6">
    <source>
        <dbReference type="Proteomes" id="UP000663720"/>
    </source>
</evidence>
<feature type="transmembrane region" description="Helical" evidence="4">
    <location>
        <begin position="231"/>
        <end position="257"/>
    </location>
</feature>
<gene>
    <name evidence="5" type="ORF">dnl_42700</name>
</gene>
<accession>A0A975GIG2</accession>
<dbReference type="InterPro" id="IPR019734">
    <property type="entry name" value="TPR_rpt"/>
</dbReference>
<dbReference type="Gene3D" id="1.25.40.10">
    <property type="entry name" value="Tetratricopeptide repeat domain"/>
    <property type="match status" value="2"/>
</dbReference>
<dbReference type="EMBL" id="CP061799">
    <property type="protein sequence ID" value="QTA81913.1"/>
    <property type="molecule type" value="Genomic_DNA"/>
</dbReference>
<dbReference type="Pfam" id="PF13414">
    <property type="entry name" value="TPR_11"/>
    <property type="match status" value="1"/>
</dbReference>
<evidence type="ECO:0000256" key="4">
    <source>
        <dbReference type="SAM" id="Phobius"/>
    </source>
</evidence>